<reference evidence="2 3" key="1">
    <citation type="submission" date="2016-05" db="EMBL/GenBank/DDBJ databases">
        <title>Microbial solvent formation.</title>
        <authorList>
            <person name="Poehlein A."/>
            <person name="Montoya Solano J.D."/>
            <person name="Flitsch S."/>
            <person name="Krabben P."/>
            <person name="Duerre P."/>
            <person name="Daniel R."/>
        </authorList>
    </citation>
    <scope>NUCLEOTIDE SEQUENCE [LARGE SCALE GENOMIC DNA]</scope>
    <source>
        <strain evidence="2 3">DSM 2619</strain>
    </source>
</reference>
<dbReference type="EMBL" id="LZZM01000022">
    <property type="protein sequence ID" value="OOM82224.1"/>
    <property type="molecule type" value="Genomic_DNA"/>
</dbReference>
<protein>
    <submittedName>
        <fullName evidence="2">Alpha/beta hydrolase family protein</fullName>
    </submittedName>
</protein>
<feature type="domain" description="AB hydrolase-1" evidence="1">
    <location>
        <begin position="61"/>
        <end position="207"/>
    </location>
</feature>
<dbReference type="InterPro" id="IPR000073">
    <property type="entry name" value="AB_hydrolase_1"/>
</dbReference>
<dbReference type="Proteomes" id="UP000190890">
    <property type="component" value="Unassembled WGS sequence"/>
</dbReference>
<dbReference type="STRING" id="29367.CLPUN_03630"/>
<evidence type="ECO:0000313" key="2">
    <source>
        <dbReference type="EMBL" id="OOM82224.1"/>
    </source>
</evidence>
<dbReference type="Pfam" id="PF00561">
    <property type="entry name" value="Abhydrolase_1"/>
    <property type="match status" value="1"/>
</dbReference>
<gene>
    <name evidence="2" type="ORF">CLPUN_03630</name>
</gene>
<dbReference type="PANTHER" id="PTHR43798">
    <property type="entry name" value="MONOACYLGLYCEROL LIPASE"/>
    <property type="match status" value="1"/>
</dbReference>
<accession>A0A1S8TWZ6</accession>
<dbReference type="PANTHER" id="PTHR43798:SF33">
    <property type="entry name" value="HYDROLASE, PUTATIVE (AFU_ORTHOLOGUE AFUA_2G14860)-RELATED"/>
    <property type="match status" value="1"/>
</dbReference>
<dbReference type="AlphaFoldDB" id="A0A1S8TWZ6"/>
<keyword evidence="3" id="KW-1185">Reference proteome</keyword>
<dbReference type="InterPro" id="IPR050266">
    <property type="entry name" value="AB_hydrolase_sf"/>
</dbReference>
<dbReference type="OrthoDB" id="59888at2"/>
<dbReference type="Gene3D" id="3.40.50.1820">
    <property type="entry name" value="alpha/beta hydrolase"/>
    <property type="match status" value="1"/>
</dbReference>
<sequence length="315" mass="35706">MNKITSNLKFRMNKLTLFLVCMVLYLGIIPTIYAYAYETKLIKTHNGIINTRQIGENGPSVVFETGYEDALVSEENQDTWNGIQDAAAKYATTIAYDRFGLGKSSDIGNMPSLTKEQEQTVLDGGNIKYNQNCFNGQYKTPRDKAINLHDLLREAKFKKPYVLVAHSVGSFTAIEFAKMYKAELAGIIMLDGTFPALNRELYKWEKDNMPDLAKNYTDQFSDPDGNADEILIGGLQCEKDLKSLNNIPILYLQASETEMGKEVDQIWENGVINMISNSKFSQRVVVPNSTHYVYRSNPEFVNNQIKNFINKINIK</sequence>
<proteinExistence type="predicted"/>
<comment type="caution">
    <text evidence="2">The sequence shown here is derived from an EMBL/GenBank/DDBJ whole genome shotgun (WGS) entry which is preliminary data.</text>
</comment>
<dbReference type="InterPro" id="IPR029058">
    <property type="entry name" value="AB_hydrolase_fold"/>
</dbReference>
<dbReference type="SUPFAM" id="SSF53474">
    <property type="entry name" value="alpha/beta-Hydrolases"/>
    <property type="match status" value="1"/>
</dbReference>
<organism evidence="2 3">
    <name type="scientific">Clostridium puniceum</name>
    <dbReference type="NCBI Taxonomy" id="29367"/>
    <lineage>
        <taxon>Bacteria</taxon>
        <taxon>Bacillati</taxon>
        <taxon>Bacillota</taxon>
        <taxon>Clostridia</taxon>
        <taxon>Eubacteriales</taxon>
        <taxon>Clostridiaceae</taxon>
        <taxon>Clostridium</taxon>
    </lineage>
</organism>
<dbReference type="GO" id="GO:0016787">
    <property type="term" value="F:hydrolase activity"/>
    <property type="evidence" value="ECO:0007669"/>
    <property type="project" value="UniProtKB-KW"/>
</dbReference>
<evidence type="ECO:0000259" key="1">
    <source>
        <dbReference type="Pfam" id="PF00561"/>
    </source>
</evidence>
<dbReference type="GO" id="GO:0016020">
    <property type="term" value="C:membrane"/>
    <property type="evidence" value="ECO:0007669"/>
    <property type="project" value="TreeGrafter"/>
</dbReference>
<keyword evidence="2" id="KW-0378">Hydrolase</keyword>
<name>A0A1S8TWZ6_9CLOT</name>
<dbReference type="RefSeq" id="WP_077845671.1">
    <property type="nucleotide sequence ID" value="NZ_LZZM01000022.1"/>
</dbReference>
<evidence type="ECO:0000313" key="3">
    <source>
        <dbReference type="Proteomes" id="UP000190890"/>
    </source>
</evidence>